<organism evidence="1">
    <name type="scientific">marine sediment metagenome</name>
    <dbReference type="NCBI Taxonomy" id="412755"/>
    <lineage>
        <taxon>unclassified sequences</taxon>
        <taxon>metagenomes</taxon>
        <taxon>ecological metagenomes</taxon>
    </lineage>
</organism>
<protein>
    <submittedName>
        <fullName evidence="1">Uncharacterized protein</fullName>
    </submittedName>
</protein>
<accession>A0A0F9FPL6</accession>
<evidence type="ECO:0000313" key="1">
    <source>
        <dbReference type="EMBL" id="KKL88173.1"/>
    </source>
</evidence>
<gene>
    <name evidence="1" type="ORF">LCGC14_1927380</name>
</gene>
<dbReference type="EMBL" id="LAZR01020641">
    <property type="protein sequence ID" value="KKL88173.1"/>
    <property type="molecule type" value="Genomic_DNA"/>
</dbReference>
<reference evidence="1" key="1">
    <citation type="journal article" date="2015" name="Nature">
        <title>Complex archaea that bridge the gap between prokaryotes and eukaryotes.</title>
        <authorList>
            <person name="Spang A."/>
            <person name="Saw J.H."/>
            <person name="Jorgensen S.L."/>
            <person name="Zaremba-Niedzwiedzka K."/>
            <person name="Martijn J."/>
            <person name="Lind A.E."/>
            <person name="van Eijk R."/>
            <person name="Schleper C."/>
            <person name="Guy L."/>
            <person name="Ettema T.J."/>
        </authorList>
    </citation>
    <scope>NUCLEOTIDE SEQUENCE</scope>
</reference>
<dbReference type="AlphaFoldDB" id="A0A0F9FPL6"/>
<name>A0A0F9FPL6_9ZZZZ</name>
<sequence>MNGVLTKAEGRDKGNIILEEHYTAQIEAINTFVKSKGLAGVTGFETPPYDARTEAKDRWKRIIEDIQL</sequence>
<proteinExistence type="predicted"/>
<comment type="caution">
    <text evidence="1">The sequence shown here is derived from an EMBL/GenBank/DDBJ whole genome shotgun (WGS) entry which is preliminary data.</text>
</comment>